<feature type="non-terminal residue" evidence="3">
    <location>
        <position position="276"/>
    </location>
</feature>
<feature type="region of interest" description="Disordered" evidence="1">
    <location>
        <begin position="1"/>
        <end position="44"/>
    </location>
</feature>
<dbReference type="InterPro" id="IPR001374">
    <property type="entry name" value="R3H_dom"/>
</dbReference>
<dbReference type="PROSITE" id="PS51061">
    <property type="entry name" value="R3H"/>
    <property type="match status" value="1"/>
</dbReference>
<name>A0ABN9T6Q2_9DINO</name>
<proteinExistence type="predicted"/>
<feature type="compositionally biased region" description="Low complexity" evidence="1">
    <location>
        <begin position="69"/>
        <end position="103"/>
    </location>
</feature>
<organism evidence="3 4">
    <name type="scientific">Prorocentrum cordatum</name>
    <dbReference type="NCBI Taxonomy" id="2364126"/>
    <lineage>
        <taxon>Eukaryota</taxon>
        <taxon>Sar</taxon>
        <taxon>Alveolata</taxon>
        <taxon>Dinophyceae</taxon>
        <taxon>Prorocentrales</taxon>
        <taxon>Prorocentraceae</taxon>
        <taxon>Prorocentrum</taxon>
    </lineage>
</organism>
<gene>
    <name evidence="3" type="ORF">PCOR1329_LOCUS36106</name>
</gene>
<evidence type="ECO:0000313" key="4">
    <source>
        <dbReference type="Proteomes" id="UP001189429"/>
    </source>
</evidence>
<protein>
    <recommendedName>
        <fullName evidence="2">R3H domain-containing protein</fullName>
    </recommendedName>
</protein>
<reference evidence="3" key="1">
    <citation type="submission" date="2023-10" db="EMBL/GenBank/DDBJ databases">
        <authorList>
            <person name="Chen Y."/>
            <person name="Shah S."/>
            <person name="Dougan E. K."/>
            <person name="Thang M."/>
            <person name="Chan C."/>
        </authorList>
    </citation>
    <scope>NUCLEOTIDE SEQUENCE [LARGE SCALE GENOMIC DNA]</scope>
</reference>
<dbReference type="Proteomes" id="UP001189429">
    <property type="component" value="Unassembled WGS sequence"/>
</dbReference>
<dbReference type="EMBL" id="CAUYUJ010014397">
    <property type="protein sequence ID" value="CAK0840746.1"/>
    <property type="molecule type" value="Genomic_DNA"/>
</dbReference>
<evidence type="ECO:0000259" key="2">
    <source>
        <dbReference type="PROSITE" id="PS51061"/>
    </source>
</evidence>
<dbReference type="SUPFAM" id="SSF82708">
    <property type="entry name" value="R3H domain"/>
    <property type="match status" value="1"/>
</dbReference>
<dbReference type="InterPro" id="IPR036867">
    <property type="entry name" value="R3H_dom_sf"/>
</dbReference>
<feature type="compositionally biased region" description="Basic and acidic residues" evidence="1">
    <location>
        <begin position="109"/>
        <end position="120"/>
    </location>
</feature>
<accession>A0ABN9T6Q2</accession>
<evidence type="ECO:0000313" key="3">
    <source>
        <dbReference type="EMBL" id="CAK0840746.1"/>
    </source>
</evidence>
<keyword evidence="4" id="KW-1185">Reference proteome</keyword>
<feature type="domain" description="R3H" evidence="2">
    <location>
        <begin position="194"/>
        <end position="259"/>
    </location>
</feature>
<dbReference type="Gene3D" id="3.30.1370.50">
    <property type="entry name" value="R3H-like domain"/>
    <property type="match status" value="1"/>
</dbReference>
<evidence type="ECO:0000256" key="1">
    <source>
        <dbReference type="SAM" id="MobiDB-lite"/>
    </source>
</evidence>
<feature type="compositionally biased region" description="Gly residues" evidence="1">
    <location>
        <begin position="21"/>
        <end position="35"/>
    </location>
</feature>
<comment type="caution">
    <text evidence="3">The sequence shown here is derived from an EMBL/GenBank/DDBJ whole genome shotgun (WGS) entry which is preliminary data.</text>
</comment>
<feature type="compositionally biased region" description="Acidic residues" evidence="1">
    <location>
        <begin position="122"/>
        <end position="131"/>
    </location>
</feature>
<sequence>MVEPEPEEAFPPLPMRLGAPGRSGVGGRGGAGAAGAGWRRAAADAEETAAFGISYAAAAAMPPAPAPPGARAAGAAPGAPEPVEQAPPEAEAAGLPEGTLGEEGPAGDEVPRTVDGHAQAEPEGESVDGGDADLHLHGAALQTSAAPPVAPAMGGDAWAPEGAAGEAAVAGWPGGPPPELDQSVTEALGNLRERNFLLKLENHIINNLKNDKIERIRLTTPIAPNLRFLVHLVADYFGLERIVDSGPGGKKKATMTLLKTPTSRIPERTLAAMCQD</sequence>
<feature type="region of interest" description="Disordered" evidence="1">
    <location>
        <begin position="60"/>
        <end position="133"/>
    </location>
</feature>